<keyword evidence="5" id="KW-0843">Virulence</keyword>
<feature type="compositionally biased region" description="Polar residues" evidence="8">
    <location>
        <begin position="10"/>
        <end position="20"/>
    </location>
</feature>
<protein>
    <recommendedName>
        <fullName evidence="3">Translocator protein BipD</fullName>
    </recommendedName>
</protein>
<name>A0A2K4MU36_9NEIS</name>
<evidence type="ECO:0000256" key="8">
    <source>
        <dbReference type="SAM" id="MobiDB-lite"/>
    </source>
</evidence>
<dbReference type="InterPro" id="IPR009483">
    <property type="entry name" value="IpaD/BipD/SipD"/>
</dbReference>
<evidence type="ECO:0000256" key="1">
    <source>
        <dbReference type="ARBA" id="ARBA00004613"/>
    </source>
</evidence>
<comment type="subcellular location">
    <subcellularLocation>
        <location evidence="1">Secreted</location>
    </subcellularLocation>
</comment>
<evidence type="ECO:0000256" key="6">
    <source>
        <dbReference type="ARBA" id="ARBA00023054"/>
    </source>
</evidence>
<dbReference type="AlphaFoldDB" id="A0A2K4MU36"/>
<organism evidence="9 10">
    <name type="scientific">Chromobacterium sinusclupearum</name>
    <dbReference type="NCBI Taxonomy" id="2077146"/>
    <lineage>
        <taxon>Bacteria</taxon>
        <taxon>Pseudomonadati</taxon>
        <taxon>Pseudomonadota</taxon>
        <taxon>Betaproteobacteria</taxon>
        <taxon>Neisseriales</taxon>
        <taxon>Chromobacteriaceae</taxon>
        <taxon>Chromobacterium</taxon>
    </lineage>
</organism>
<evidence type="ECO:0000256" key="7">
    <source>
        <dbReference type="ARBA" id="ARBA00025541"/>
    </source>
</evidence>
<dbReference type="GO" id="GO:0005576">
    <property type="term" value="C:extracellular region"/>
    <property type="evidence" value="ECO:0007669"/>
    <property type="project" value="UniProtKB-SubCell"/>
</dbReference>
<evidence type="ECO:0000313" key="9">
    <source>
        <dbReference type="EMBL" id="POB00605.1"/>
    </source>
</evidence>
<dbReference type="NCBIfam" id="TIGR02553">
    <property type="entry name" value="SipD_IpaD_SspD"/>
    <property type="match status" value="1"/>
</dbReference>
<reference evidence="9 10" key="1">
    <citation type="submission" date="2018-01" db="EMBL/GenBank/DDBJ databases">
        <title>Genomic Sequence of Chromobacterium MWU13-2610 from wild cranberry bogs within the Cape Cod National Seashore.</title>
        <authorList>
            <person name="O'Hara-Hanley K."/>
            <person name="Soby S."/>
            <person name="Harrison A."/>
        </authorList>
    </citation>
    <scope>NUCLEOTIDE SEQUENCE [LARGE SCALE GENOMIC DNA]</scope>
    <source>
        <strain evidence="9 10">MWU13-2610</strain>
    </source>
</reference>
<evidence type="ECO:0000256" key="3">
    <source>
        <dbReference type="ARBA" id="ARBA00018825"/>
    </source>
</evidence>
<proteinExistence type="inferred from homology"/>
<dbReference type="Proteomes" id="UP000236416">
    <property type="component" value="Unassembled WGS sequence"/>
</dbReference>
<feature type="region of interest" description="Disordered" evidence="8">
    <location>
        <begin position="1"/>
        <end position="60"/>
    </location>
</feature>
<sequence>MAPGAGDQGNHMTSIQTTFTPPLMTAYPSAQQKAPSVDSDVAIARAPIPPSAKQSALENAQAKADALRQALRSGDADERALTTQQFASGLNGLAASDVPLTPKQRQDVQTALAPLSGQQTSSVSQTVFESDAKLWEMIAKYIGDINKDYLGVYENVVGQYTAFYQAFSEILAKMGGWITPGGSSNTVKLDVNALKSALQQLKDKFSLPNKEAILFPAADSNGNVTGATQEKAEEWADELGLPRSCVKRLADGSYVVVIDMAPVNTMIDELGKLGTPGGDGKLELDNAKFQAWQSGFKSQEENLKNTLQTLTQKYSNANSLFDNLVKVLSSTISSCLETCKAFLQG</sequence>
<gene>
    <name evidence="9" type="ORF">C2134_00615</name>
</gene>
<comment type="caution">
    <text evidence="9">The sequence shown here is derived from an EMBL/GenBank/DDBJ whole genome shotgun (WGS) entry which is preliminary data.</text>
</comment>
<keyword evidence="4" id="KW-0964">Secreted</keyword>
<evidence type="ECO:0000256" key="4">
    <source>
        <dbReference type="ARBA" id="ARBA00022525"/>
    </source>
</evidence>
<evidence type="ECO:0000313" key="10">
    <source>
        <dbReference type="Proteomes" id="UP000236416"/>
    </source>
</evidence>
<dbReference type="InterPro" id="IPR036708">
    <property type="entry name" value="BipD-like_sf"/>
</dbReference>
<dbReference type="SUPFAM" id="SSF140693">
    <property type="entry name" value="IpaD-like"/>
    <property type="match status" value="1"/>
</dbReference>
<keyword evidence="6" id="KW-0175">Coiled coil</keyword>
<evidence type="ECO:0000256" key="2">
    <source>
        <dbReference type="ARBA" id="ARBA00007741"/>
    </source>
</evidence>
<dbReference type="Pfam" id="PF06511">
    <property type="entry name" value="T3SS_TC"/>
    <property type="match status" value="1"/>
</dbReference>
<comment type="function">
    <text evidence="7">Required for invasion of epithelial cells, as well as for survival within host cells, escape from endocytic vesicles and subsequent actin-tail formation. Probably regulates the secretion of effectors BipB and BipC and their final integration into the target cell membrane.</text>
</comment>
<evidence type="ECO:0000256" key="5">
    <source>
        <dbReference type="ARBA" id="ARBA00023026"/>
    </source>
</evidence>
<keyword evidence="10" id="KW-1185">Reference proteome</keyword>
<comment type="similarity">
    <text evidence="2">Belongs to the invasin protein D family.</text>
</comment>
<dbReference type="Gene3D" id="1.20.1710.10">
    <property type="entry name" value="IpaD-like"/>
    <property type="match status" value="1"/>
</dbReference>
<accession>A0A2K4MU36</accession>
<dbReference type="EMBL" id="PPTF01000002">
    <property type="protein sequence ID" value="POB00605.1"/>
    <property type="molecule type" value="Genomic_DNA"/>
</dbReference>